<evidence type="ECO:0000256" key="1">
    <source>
        <dbReference type="ARBA" id="ARBA00004141"/>
    </source>
</evidence>
<feature type="transmembrane region" description="Helical" evidence="9">
    <location>
        <begin position="308"/>
        <end position="331"/>
    </location>
</feature>
<dbReference type="OrthoDB" id="2544694at2759"/>
<evidence type="ECO:0000256" key="8">
    <source>
        <dbReference type="RuleBase" id="RU003346"/>
    </source>
</evidence>
<feature type="transmembrane region" description="Helical" evidence="9">
    <location>
        <begin position="94"/>
        <end position="116"/>
    </location>
</feature>
<proteinExistence type="inferred from homology"/>
<feature type="transmembrane region" description="Helical" evidence="9">
    <location>
        <begin position="436"/>
        <end position="454"/>
    </location>
</feature>
<keyword evidence="3 8" id="KW-0813">Transport</keyword>
<feature type="transmembrane region" description="Helical" evidence="9">
    <location>
        <begin position="122"/>
        <end position="140"/>
    </location>
</feature>
<evidence type="ECO:0000256" key="2">
    <source>
        <dbReference type="ARBA" id="ARBA00010992"/>
    </source>
</evidence>
<keyword evidence="5 9" id="KW-1133">Transmembrane helix</keyword>
<evidence type="ECO:0000256" key="9">
    <source>
        <dbReference type="SAM" id="Phobius"/>
    </source>
</evidence>
<dbReference type="InterPro" id="IPR003663">
    <property type="entry name" value="Sugar/inositol_transpt"/>
</dbReference>
<feature type="domain" description="Major facilitator superfamily (MFS) profile" evidence="10">
    <location>
        <begin position="23"/>
        <end position="459"/>
    </location>
</feature>
<evidence type="ECO:0000256" key="7">
    <source>
        <dbReference type="ARBA" id="ARBA00049119"/>
    </source>
</evidence>
<evidence type="ECO:0000256" key="3">
    <source>
        <dbReference type="ARBA" id="ARBA00022448"/>
    </source>
</evidence>
<dbReference type="GO" id="GO:0016020">
    <property type="term" value="C:membrane"/>
    <property type="evidence" value="ECO:0007669"/>
    <property type="project" value="UniProtKB-SubCell"/>
</dbReference>
<gene>
    <name evidence="11" type="ORF">RHTO0S_20e01002g</name>
</gene>
<comment type="similarity">
    <text evidence="2 8">Belongs to the major facilitator superfamily. Sugar transporter (TC 2.A.1.1) family.</text>
</comment>
<organism evidence="11">
    <name type="scientific">Rhodotorula toruloides</name>
    <name type="common">Yeast</name>
    <name type="synonym">Rhodosporidium toruloides</name>
    <dbReference type="NCBI Taxonomy" id="5286"/>
    <lineage>
        <taxon>Eukaryota</taxon>
        <taxon>Fungi</taxon>
        <taxon>Dikarya</taxon>
        <taxon>Basidiomycota</taxon>
        <taxon>Pucciniomycotina</taxon>
        <taxon>Microbotryomycetes</taxon>
        <taxon>Sporidiobolales</taxon>
        <taxon>Sporidiobolaceae</taxon>
        <taxon>Rhodotorula</taxon>
    </lineage>
</organism>
<feature type="transmembrane region" description="Helical" evidence="9">
    <location>
        <begin position="61"/>
        <end position="82"/>
    </location>
</feature>
<dbReference type="PROSITE" id="PS50850">
    <property type="entry name" value="MFS"/>
    <property type="match status" value="1"/>
</dbReference>
<evidence type="ECO:0000259" key="10">
    <source>
        <dbReference type="PROSITE" id="PS50850"/>
    </source>
</evidence>
<evidence type="ECO:0000256" key="6">
    <source>
        <dbReference type="ARBA" id="ARBA00023136"/>
    </source>
</evidence>
<dbReference type="PROSITE" id="PS00217">
    <property type="entry name" value="SUGAR_TRANSPORT_2"/>
    <property type="match status" value="1"/>
</dbReference>
<keyword evidence="6 9" id="KW-0472">Membrane</keyword>
<feature type="transmembrane region" description="Helical" evidence="9">
    <location>
        <begin position="337"/>
        <end position="358"/>
    </location>
</feature>
<evidence type="ECO:0000256" key="5">
    <source>
        <dbReference type="ARBA" id="ARBA00022989"/>
    </source>
</evidence>
<accession>A0A061BNW3</accession>
<dbReference type="InterPro" id="IPR005828">
    <property type="entry name" value="MFS_sugar_transport-like"/>
</dbReference>
<dbReference type="InterPro" id="IPR050360">
    <property type="entry name" value="MFS_Sugar_Transporters"/>
</dbReference>
<evidence type="ECO:0000313" key="11">
    <source>
        <dbReference type="EMBL" id="CDR48769.1"/>
    </source>
</evidence>
<dbReference type="AlphaFoldDB" id="A0A061BNW3"/>
<keyword evidence="4 9" id="KW-0812">Transmembrane</keyword>
<dbReference type="EMBL" id="LK052955">
    <property type="protein sequence ID" value="CDR48769.1"/>
    <property type="molecule type" value="Genomic_DNA"/>
</dbReference>
<comment type="subcellular location">
    <subcellularLocation>
        <location evidence="1">Membrane</location>
        <topology evidence="1">Multi-pass membrane protein</topology>
    </subcellularLocation>
</comment>
<feature type="transmembrane region" description="Helical" evidence="9">
    <location>
        <begin position="183"/>
        <end position="204"/>
    </location>
</feature>
<dbReference type="InterPro" id="IPR020846">
    <property type="entry name" value="MFS_dom"/>
</dbReference>
<dbReference type="PANTHER" id="PTHR48022">
    <property type="entry name" value="PLASTIDIC GLUCOSE TRANSPORTER 4"/>
    <property type="match status" value="1"/>
</dbReference>
<protein>
    <submittedName>
        <fullName evidence="11">RHTO0S20e01002g1_1</fullName>
    </submittedName>
</protein>
<reference evidence="11" key="1">
    <citation type="journal article" date="2014" name="Genome Announc.">
        <title>Draft genome sequence of Rhodosporidium toruloides CECT1137, an oleaginous yeast of biotechnological interest.</title>
        <authorList>
            <person name="Morin N."/>
            <person name="Calcas X."/>
            <person name="Devillers H."/>
            <person name="Durrens P."/>
            <person name="Sherman D.J."/>
            <person name="Nicaud J.-M."/>
            <person name="Neuveglise C."/>
        </authorList>
    </citation>
    <scope>NUCLEOTIDE SEQUENCE</scope>
    <source>
        <strain evidence="11">CECT1137</strain>
    </source>
</reference>
<dbReference type="InterPro" id="IPR036259">
    <property type="entry name" value="MFS_trans_sf"/>
</dbReference>
<feature type="transmembrane region" description="Helical" evidence="9">
    <location>
        <begin position="365"/>
        <end position="386"/>
    </location>
</feature>
<feature type="transmembrane region" description="Helical" evidence="9">
    <location>
        <begin position="152"/>
        <end position="171"/>
    </location>
</feature>
<feature type="transmembrane region" description="Helical" evidence="9">
    <location>
        <begin position="406"/>
        <end position="424"/>
    </location>
</feature>
<dbReference type="InterPro" id="IPR005829">
    <property type="entry name" value="Sugar_transporter_CS"/>
</dbReference>
<evidence type="ECO:0000256" key="4">
    <source>
        <dbReference type="ARBA" id="ARBA00022692"/>
    </source>
</evidence>
<dbReference type="Gene3D" id="1.20.1250.20">
    <property type="entry name" value="MFS general substrate transporter like domains"/>
    <property type="match status" value="1"/>
</dbReference>
<sequence length="516" mass="55118">MMLKPFTHPWGEGLEGTPLKIISMIGACAGFLTFGYDQGIANALTQNPDFFKTMPRLADDTTVLGTVLALFVLGAMFGCLTMSAIGNKYGRRPLILFATVTTLVGAGGMAGANGLACFCVMRIVNGFGVGILTSIVPTYVGEISKPRIRGMMMSLELVAAATGLATSFWVAWGFRHEKGPLGWRLSIAIQAFILLFTLVTMLFAPESPRWLMEAGRVEEGRRVLARLHGQAFADAATLEIQDAIAVEHAAQRGKGYAECFANNDQCFRYRTFLAIGVNAAQQLTGINMATYYSANILINSVGMTPDKAVFVLGFLGVAGWVFMLGGAFVLMEGVGRVRTMIIGAAGCCVGQILLAAGVAHQESKAAGYVATAGLFLFLCIFSATHLPTAFVYSSEIVPLAIRTRSATLGVAVQYILNFVVVMVVPTAIPGMGGWGFYALFAGINGLMVPVLYFLCPEVSGLTLEGVDELFAGGKVVMRRTVKVDDNGRIGGKTLHQLEANKEQGSFEHVEKVESGY</sequence>
<dbReference type="PANTHER" id="PTHR48022:SF28">
    <property type="entry name" value="MAJOR FACILITATOR SUPERFAMILY (MFS) PROFILE DOMAIN-CONTAINING PROTEIN-RELATED"/>
    <property type="match status" value="1"/>
</dbReference>
<dbReference type="NCBIfam" id="TIGR00879">
    <property type="entry name" value="SP"/>
    <property type="match status" value="1"/>
</dbReference>
<dbReference type="Pfam" id="PF00083">
    <property type="entry name" value="Sugar_tr"/>
    <property type="match status" value="1"/>
</dbReference>
<comment type="catalytic activity">
    <reaction evidence="7">
        <text>myo-inositol(out) + H(+)(out) = myo-inositol(in) + H(+)(in)</text>
        <dbReference type="Rhea" id="RHEA:60364"/>
        <dbReference type="ChEBI" id="CHEBI:15378"/>
        <dbReference type="ChEBI" id="CHEBI:17268"/>
    </reaction>
</comment>
<dbReference type="GO" id="GO:0005351">
    <property type="term" value="F:carbohydrate:proton symporter activity"/>
    <property type="evidence" value="ECO:0007669"/>
    <property type="project" value="TreeGrafter"/>
</dbReference>
<dbReference type="SUPFAM" id="SSF103473">
    <property type="entry name" value="MFS general substrate transporter"/>
    <property type="match status" value="1"/>
</dbReference>
<dbReference type="PRINTS" id="PR00171">
    <property type="entry name" value="SUGRTRNSPORT"/>
</dbReference>
<name>A0A061BNW3_RHOTO</name>